<dbReference type="RefSeq" id="WP_069918030.1">
    <property type="nucleotide sequence ID" value="NZ_CM007204.1"/>
</dbReference>
<dbReference type="PROSITE" id="PS51257">
    <property type="entry name" value="PROKAR_LIPOPROTEIN"/>
    <property type="match status" value="1"/>
</dbReference>
<comment type="caution">
    <text evidence="3">The sequence shown here is derived from an EMBL/GenBank/DDBJ whole genome shotgun (WGS) entry which is preliminary data.</text>
</comment>
<keyword evidence="3" id="KW-0614">Plasmid</keyword>
<proteinExistence type="predicted"/>
<dbReference type="EMBL" id="MEHK01000006">
    <property type="protein sequence ID" value="OEJ20881.1"/>
    <property type="molecule type" value="Genomic_DNA"/>
</dbReference>
<feature type="signal peptide" evidence="2">
    <location>
        <begin position="1"/>
        <end position="22"/>
    </location>
</feature>
<protein>
    <recommendedName>
        <fullName evidence="5">Lipoprotein</fullName>
    </recommendedName>
</protein>
<accession>A0A1E5NXA5</accession>
<dbReference type="Proteomes" id="UP000095705">
    <property type="component" value="Plasmid pACMP2"/>
</dbReference>
<organism evidence="3 4">
    <name type="scientific">Streptomyces subrutilus</name>
    <dbReference type="NCBI Taxonomy" id="36818"/>
    <lineage>
        <taxon>Bacteria</taxon>
        <taxon>Bacillati</taxon>
        <taxon>Actinomycetota</taxon>
        <taxon>Actinomycetes</taxon>
        <taxon>Kitasatosporales</taxon>
        <taxon>Streptomycetaceae</taxon>
        <taxon>Streptomyces</taxon>
    </lineage>
</organism>
<evidence type="ECO:0000313" key="3">
    <source>
        <dbReference type="EMBL" id="OEJ20881.1"/>
    </source>
</evidence>
<evidence type="ECO:0000313" key="4">
    <source>
        <dbReference type="Proteomes" id="UP000095705"/>
    </source>
</evidence>
<dbReference type="AlphaFoldDB" id="A0A1E5NXA5"/>
<name>A0A1E5NXA5_9ACTN</name>
<evidence type="ECO:0000256" key="1">
    <source>
        <dbReference type="SAM" id="MobiDB-lite"/>
    </source>
</evidence>
<evidence type="ECO:0008006" key="5">
    <source>
        <dbReference type="Google" id="ProtNLM"/>
    </source>
</evidence>
<dbReference type="OrthoDB" id="4149824at2"/>
<gene>
    <name evidence="3" type="ORF">BGK67_35175</name>
</gene>
<evidence type="ECO:0000256" key="2">
    <source>
        <dbReference type="SAM" id="SignalP"/>
    </source>
</evidence>
<sequence length="202" mass="20982">MTRLAKAAAVAAALLVATGCSSNTGKKDAEAGKGSAELTPTAVAQSYQEAFNARSDWKRVCEMQTERYRGGTVEECVAENAEKAESTAPSPSASESSRPPLRRADGSIVQPKPRPSASGPERAETGAVTASGSVAVPALGEHPAGTGVLVEYTVVWPTNTTTAKRALRLVQQGTQWLVDQAVEVAATDEAHGNPVHDALMRG</sequence>
<feature type="chain" id="PRO_5039068761" description="Lipoprotein" evidence="2">
    <location>
        <begin position="23"/>
        <end position="202"/>
    </location>
</feature>
<feature type="compositionally biased region" description="Low complexity" evidence="1">
    <location>
        <begin position="86"/>
        <end position="99"/>
    </location>
</feature>
<keyword evidence="4" id="KW-1185">Reference proteome</keyword>
<reference evidence="3 4" key="1">
    <citation type="submission" date="2016-08" db="EMBL/GenBank/DDBJ databases">
        <title>The complete genome of Streptomyces subrutilus 10-1-1.</title>
        <authorList>
            <person name="Chen X."/>
        </authorList>
    </citation>
    <scope>NUCLEOTIDE SEQUENCE [LARGE SCALE GENOMIC DNA]</scope>
    <source>
        <strain evidence="3 4">10-1-1</strain>
        <plasmid evidence="4">pacmp2</plasmid>
    </source>
</reference>
<feature type="region of interest" description="Disordered" evidence="1">
    <location>
        <begin position="80"/>
        <end position="127"/>
    </location>
</feature>
<keyword evidence="2" id="KW-0732">Signal</keyword>
<geneLocation type="plasmid" evidence="4">
    <name>pacmp2</name>
</geneLocation>